<evidence type="ECO:0000256" key="3">
    <source>
        <dbReference type="ARBA" id="ARBA00023315"/>
    </source>
</evidence>
<dbReference type="STRING" id="1166337.SAMN05192580_2346"/>
<keyword evidence="5" id="KW-1185">Reference proteome</keyword>
<dbReference type="EMBL" id="FOZG01000002">
    <property type="protein sequence ID" value="SFR98905.1"/>
    <property type="molecule type" value="Genomic_DNA"/>
</dbReference>
<keyword evidence="3" id="KW-0012">Acyltransferase</keyword>
<evidence type="ECO:0008006" key="6">
    <source>
        <dbReference type="Google" id="ProtNLM"/>
    </source>
</evidence>
<dbReference type="CDD" id="cd04647">
    <property type="entry name" value="LbH_MAT_like"/>
    <property type="match status" value="1"/>
</dbReference>
<dbReference type="InterPro" id="IPR051159">
    <property type="entry name" value="Hexapeptide_acetyltransf"/>
</dbReference>
<dbReference type="Proteomes" id="UP000198824">
    <property type="component" value="Unassembled WGS sequence"/>
</dbReference>
<dbReference type="PANTHER" id="PTHR23416:SF78">
    <property type="entry name" value="LIPOPOLYSACCHARIDE BIOSYNTHESIS O-ACETYL TRANSFERASE WBBJ-RELATED"/>
    <property type="match status" value="1"/>
</dbReference>
<dbReference type="Pfam" id="PF00132">
    <property type="entry name" value="Hexapep"/>
    <property type="match status" value="1"/>
</dbReference>
<gene>
    <name evidence="4" type="ORF">SAMN05192580_2346</name>
</gene>
<evidence type="ECO:0000313" key="4">
    <source>
        <dbReference type="EMBL" id="SFR98905.1"/>
    </source>
</evidence>
<dbReference type="PROSITE" id="PS00101">
    <property type="entry name" value="HEXAPEP_TRANSFERASES"/>
    <property type="match status" value="1"/>
</dbReference>
<accession>A0A1I6L5Z5</accession>
<evidence type="ECO:0000256" key="2">
    <source>
        <dbReference type="ARBA" id="ARBA00022737"/>
    </source>
</evidence>
<dbReference type="SUPFAM" id="SSF51161">
    <property type="entry name" value="Trimeric LpxA-like enzymes"/>
    <property type="match status" value="1"/>
</dbReference>
<dbReference type="AlphaFoldDB" id="A0A1I6L5Z5"/>
<dbReference type="GO" id="GO:0016746">
    <property type="term" value="F:acyltransferase activity"/>
    <property type="evidence" value="ECO:0007669"/>
    <property type="project" value="UniProtKB-KW"/>
</dbReference>
<name>A0A1I6L5Z5_9SPHN</name>
<dbReference type="PANTHER" id="PTHR23416">
    <property type="entry name" value="SIALIC ACID SYNTHASE-RELATED"/>
    <property type="match status" value="1"/>
</dbReference>
<reference evidence="4 5" key="1">
    <citation type="submission" date="2016-10" db="EMBL/GenBank/DDBJ databases">
        <authorList>
            <person name="de Groot N.N."/>
        </authorList>
    </citation>
    <scope>NUCLEOTIDE SEQUENCE [LARGE SCALE GENOMIC DNA]</scope>
    <source>
        <strain evidence="4 5">S5-249</strain>
    </source>
</reference>
<evidence type="ECO:0000313" key="5">
    <source>
        <dbReference type="Proteomes" id="UP000198824"/>
    </source>
</evidence>
<proteinExistence type="predicted"/>
<dbReference type="InterPro" id="IPR001451">
    <property type="entry name" value="Hexapep"/>
</dbReference>
<keyword evidence="2" id="KW-0677">Repeat</keyword>
<keyword evidence="1" id="KW-0808">Transferase</keyword>
<evidence type="ECO:0000256" key="1">
    <source>
        <dbReference type="ARBA" id="ARBA00022679"/>
    </source>
</evidence>
<protein>
    <recommendedName>
        <fullName evidence="6">Acyltransferase</fullName>
    </recommendedName>
</protein>
<dbReference type="Pfam" id="PF14602">
    <property type="entry name" value="Hexapep_2"/>
    <property type="match status" value="1"/>
</dbReference>
<organism evidence="4 5">
    <name type="scientific">Sphingomonas jatrophae</name>
    <dbReference type="NCBI Taxonomy" id="1166337"/>
    <lineage>
        <taxon>Bacteria</taxon>
        <taxon>Pseudomonadati</taxon>
        <taxon>Pseudomonadota</taxon>
        <taxon>Alphaproteobacteria</taxon>
        <taxon>Sphingomonadales</taxon>
        <taxon>Sphingomonadaceae</taxon>
        <taxon>Sphingomonas</taxon>
    </lineage>
</organism>
<dbReference type="InterPro" id="IPR011004">
    <property type="entry name" value="Trimer_LpxA-like_sf"/>
</dbReference>
<dbReference type="InterPro" id="IPR018357">
    <property type="entry name" value="Hexapep_transf_CS"/>
</dbReference>
<sequence>MPVGDKADKRSARGLIAAGLRRTRFAWWRARAGLRRRVILLSYPGISCGPGVSIDPSAKLAAHDGGTIEIGAGCEIGARTTIVSDGGAIRLGRDCFVGAGSTIHAKASIDIGADTMIADNVAIRDHDHATADPARAYRLQGFVTAPVRIGRNVWLATKVTVLKGATLGDGAVIGANAVVSGEIPEGMIAVGIPARPIRRAQS</sequence>
<dbReference type="Gene3D" id="2.160.10.10">
    <property type="entry name" value="Hexapeptide repeat proteins"/>
    <property type="match status" value="2"/>
</dbReference>